<dbReference type="SMART" id="SM00240">
    <property type="entry name" value="FHA"/>
    <property type="match status" value="1"/>
</dbReference>
<dbReference type="EMBL" id="JAXCGZ010001193">
    <property type="protein sequence ID" value="KAK7085319.1"/>
    <property type="molecule type" value="Genomic_DNA"/>
</dbReference>
<dbReference type="Gene3D" id="2.60.200.20">
    <property type="match status" value="1"/>
</dbReference>
<dbReference type="FunFam" id="2.60.200.20:FF:000054">
    <property type="entry name" value="Putative coiled-coil proteincoiled-coil protein"/>
    <property type="match status" value="1"/>
</dbReference>
<dbReference type="SUPFAM" id="SSF49879">
    <property type="entry name" value="SMAD/FHA domain"/>
    <property type="match status" value="1"/>
</dbReference>
<evidence type="ECO:0000256" key="1">
    <source>
        <dbReference type="SAM" id="MobiDB-lite"/>
    </source>
</evidence>
<feature type="compositionally biased region" description="Basic and acidic residues" evidence="1">
    <location>
        <begin position="66"/>
        <end position="82"/>
    </location>
</feature>
<protein>
    <submittedName>
        <fullName evidence="3">Kanadaptin</fullName>
    </submittedName>
</protein>
<feature type="domain" description="FHA" evidence="2">
    <location>
        <begin position="140"/>
        <end position="196"/>
    </location>
</feature>
<comment type="caution">
    <text evidence="3">The sequence shown here is derived from an EMBL/GenBank/DDBJ whole genome shotgun (WGS) entry which is preliminary data.</text>
</comment>
<dbReference type="PANTHER" id="PTHR23308">
    <property type="entry name" value="NUCLEAR INHIBITOR OF PROTEIN PHOSPHATASE-1"/>
    <property type="match status" value="1"/>
</dbReference>
<feature type="compositionally biased region" description="Basic and acidic residues" evidence="1">
    <location>
        <begin position="238"/>
        <end position="255"/>
    </location>
</feature>
<dbReference type="AlphaFoldDB" id="A0AAN8XT65"/>
<feature type="region of interest" description="Disordered" evidence="1">
    <location>
        <begin position="224"/>
        <end position="312"/>
    </location>
</feature>
<dbReference type="Proteomes" id="UP001381693">
    <property type="component" value="Unassembled WGS sequence"/>
</dbReference>
<dbReference type="InterPro" id="IPR050923">
    <property type="entry name" value="Cell_Proc_Reg/RNA_Proc"/>
</dbReference>
<feature type="compositionally biased region" description="Basic and acidic residues" evidence="1">
    <location>
        <begin position="7"/>
        <end position="27"/>
    </location>
</feature>
<feature type="compositionally biased region" description="Basic and acidic residues" evidence="1">
    <location>
        <begin position="264"/>
        <end position="279"/>
    </location>
</feature>
<evidence type="ECO:0000259" key="2">
    <source>
        <dbReference type="PROSITE" id="PS50006"/>
    </source>
</evidence>
<dbReference type="PROSITE" id="PS50006">
    <property type="entry name" value="FHA_DOMAIN"/>
    <property type="match status" value="1"/>
</dbReference>
<proteinExistence type="predicted"/>
<feature type="non-terminal residue" evidence="3">
    <location>
        <position position="350"/>
    </location>
</feature>
<accession>A0AAN8XT65</accession>
<organism evidence="3 4">
    <name type="scientific">Halocaridina rubra</name>
    <name type="common">Hawaiian red shrimp</name>
    <dbReference type="NCBI Taxonomy" id="373956"/>
    <lineage>
        <taxon>Eukaryota</taxon>
        <taxon>Metazoa</taxon>
        <taxon>Ecdysozoa</taxon>
        <taxon>Arthropoda</taxon>
        <taxon>Crustacea</taxon>
        <taxon>Multicrustacea</taxon>
        <taxon>Malacostraca</taxon>
        <taxon>Eumalacostraca</taxon>
        <taxon>Eucarida</taxon>
        <taxon>Decapoda</taxon>
        <taxon>Pleocyemata</taxon>
        <taxon>Caridea</taxon>
        <taxon>Atyoidea</taxon>
        <taxon>Atyidae</taxon>
        <taxon>Halocaridina</taxon>
    </lineage>
</organism>
<name>A0AAN8XT65_HALRR</name>
<dbReference type="CDD" id="cd22677">
    <property type="entry name" value="FHA_Kanadaptin"/>
    <property type="match status" value="1"/>
</dbReference>
<keyword evidence="4" id="KW-1185">Reference proteome</keyword>
<evidence type="ECO:0000313" key="3">
    <source>
        <dbReference type="EMBL" id="KAK7085319.1"/>
    </source>
</evidence>
<gene>
    <name evidence="3" type="primary">SLC4A1AP_1</name>
    <name evidence="3" type="ORF">SK128_010923</name>
</gene>
<reference evidence="3 4" key="1">
    <citation type="submission" date="2023-11" db="EMBL/GenBank/DDBJ databases">
        <title>Halocaridina rubra genome assembly.</title>
        <authorList>
            <person name="Smith C."/>
        </authorList>
    </citation>
    <scope>NUCLEOTIDE SEQUENCE [LARGE SCALE GENOMIC DNA]</scope>
    <source>
        <strain evidence="3">EP-1</strain>
        <tissue evidence="3">Whole</tissue>
    </source>
</reference>
<feature type="compositionally biased region" description="Acidic residues" evidence="1">
    <location>
        <begin position="290"/>
        <end position="301"/>
    </location>
</feature>
<dbReference type="Pfam" id="PF00498">
    <property type="entry name" value="FHA"/>
    <property type="match status" value="1"/>
</dbReference>
<evidence type="ECO:0000313" key="4">
    <source>
        <dbReference type="Proteomes" id="UP001381693"/>
    </source>
</evidence>
<dbReference type="InterPro" id="IPR000253">
    <property type="entry name" value="FHA_dom"/>
</dbReference>
<feature type="region of interest" description="Disordered" evidence="1">
    <location>
        <begin position="1"/>
        <end position="96"/>
    </location>
</feature>
<dbReference type="InterPro" id="IPR008984">
    <property type="entry name" value="SMAD_FHA_dom_sf"/>
</dbReference>
<sequence>MDADTDKDEKHFHEETESNKKELHGEEQTLTLSSESDDNFKVPPDVNFKRPVFIKPAKKSTNVEEEAVKSSEDEAEVEEKHLTAGSEASSKSPAEQLLEKSIPVPYKEPTWSGLPKHEYSFEVLKNGIIVETISLNKPFLLIGRLAQCDIVMEHPSLSRFHCVIQYRAENADDQKEGFYAYDLGSTHGSFHNKHQMKPKTYYRLHVGHMLKFGGSSRILILQGPDEDEEPESKFTVTELKEQAAKRAEKVRRPETSELEEEDRDEKQNEEGLEEKRDVENEGIDWGMGEDAVEDDDDEGESSENPFATLNEELYLNDPKKTLRGWFEREGYDFPEYIAEDVSPGLFRCKV</sequence>